<dbReference type="GO" id="GO:0016020">
    <property type="term" value="C:membrane"/>
    <property type="evidence" value="ECO:0007669"/>
    <property type="project" value="TreeGrafter"/>
</dbReference>
<dbReference type="InterPro" id="IPR051245">
    <property type="entry name" value="eIF5-mimic_regulator"/>
</dbReference>
<evidence type="ECO:0000256" key="1">
    <source>
        <dbReference type="ARBA" id="ARBA00008151"/>
    </source>
</evidence>
<dbReference type="Pfam" id="PF25504">
    <property type="entry name" value="HEAT_5MP1_2"/>
    <property type="match status" value="1"/>
</dbReference>
<sequence length="426" mass="48391">MSQQSAVPKPSLQGVRTKVRKGQVKAQAKHEPAVFRDQLYKHLETVPENDFEGFSAKLVQAGGTLEYLKYADALFEILLVGGLIQPGGSYLDDGAPMSPFSVFNARNPPDIEELKKYVDVFNKLNRRFKYLQKPFEEQSLPTLLQYIGRWSSEQRDKLAMTIGLLLSQGLVTAACLQSLTKDHLIKNDQSINILALVFSAYLTDQSIDHLATTLKRGNIKDLLLFFPPNKRDAKILDAFFREKNLPTVADWYTKKQYAIAKDAIMKELKEVVERSDDSESIISAIQSKLEEQRLPETELIQSIWQGLMASVDWSARPDQIEGLALREVGKFAPVLVAFCKGPKTQVALINIVQVYCYDDTRVMKAFPQILKVLYNKDCVSDQAIIYWYQKGSKPQGRQHFLKATEGLVKFLQEQEESEEDDDEDEE</sequence>
<evidence type="ECO:0000313" key="4">
    <source>
        <dbReference type="EMBL" id="KIK37251.1"/>
    </source>
</evidence>
<dbReference type="InParanoid" id="A0A0D0A6L9"/>
<name>A0A0D0A6L9_9AGAM</name>
<dbReference type="PANTHER" id="PTHR14208">
    <property type="entry name" value="BASIC LEUCINE ZIPPER AND W2 DOMAIN-CONTAINING PROTEIN"/>
    <property type="match status" value="1"/>
</dbReference>
<dbReference type="PROSITE" id="PS51363">
    <property type="entry name" value="W2"/>
    <property type="match status" value="1"/>
</dbReference>
<feature type="region of interest" description="Disordered" evidence="2">
    <location>
        <begin position="1"/>
        <end position="23"/>
    </location>
</feature>
<dbReference type="Gene3D" id="1.25.40.180">
    <property type="match status" value="1"/>
</dbReference>
<evidence type="ECO:0000313" key="5">
    <source>
        <dbReference type="Proteomes" id="UP000054485"/>
    </source>
</evidence>
<comment type="similarity">
    <text evidence="1">Belongs to the BZW family.</text>
</comment>
<dbReference type="InterPro" id="IPR043510">
    <property type="entry name" value="W2_5MP1/2"/>
</dbReference>
<dbReference type="InterPro" id="IPR057397">
    <property type="entry name" value="HEAT_5MP1_2"/>
</dbReference>
<dbReference type="Proteomes" id="UP000054485">
    <property type="component" value="Unassembled WGS sequence"/>
</dbReference>
<dbReference type="EMBL" id="KN835466">
    <property type="protein sequence ID" value="KIK37251.1"/>
    <property type="molecule type" value="Genomic_DNA"/>
</dbReference>
<dbReference type="HOGENOM" id="CLU_032849_2_1_1"/>
<organism evidence="4 5">
    <name type="scientific">Suillus luteus UH-Slu-Lm8-n1</name>
    <dbReference type="NCBI Taxonomy" id="930992"/>
    <lineage>
        <taxon>Eukaryota</taxon>
        <taxon>Fungi</taxon>
        <taxon>Dikarya</taxon>
        <taxon>Basidiomycota</taxon>
        <taxon>Agaricomycotina</taxon>
        <taxon>Agaricomycetes</taxon>
        <taxon>Agaricomycetidae</taxon>
        <taxon>Boletales</taxon>
        <taxon>Suillineae</taxon>
        <taxon>Suillaceae</taxon>
        <taxon>Suillus</taxon>
    </lineage>
</organism>
<dbReference type="SMART" id="SM00515">
    <property type="entry name" value="eIF5C"/>
    <property type="match status" value="1"/>
</dbReference>
<protein>
    <recommendedName>
        <fullName evidence="3">W2 domain-containing protein</fullName>
    </recommendedName>
</protein>
<dbReference type="AlphaFoldDB" id="A0A0D0A6L9"/>
<dbReference type="PANTHER" id="PTHR14208:SF2">
    <property type="entry name" value="PROTEIN KRASAVIETZ"/>
    <property type="match status" value="1"/>
</dbReference>
<proteinExistence type="inferred from homology"/>
<dbReference type="Pfam" id="PF02020">
    <property type="entry name" value="W2"/>
    <property type="match status" value="1"/>
</dbReference>
<dbReference type="InterPro" id="IPR016024">
    <property type="entry name" value="ARM-type_fold"/>
</dbReference>
<evidence type="ECO:0000259" key="3">
    <source>
        <dbReference type="PROSITE" id="PS51363"/>
    </source>
</evidence>
<reference evidence="4 5" key="1">
    <citation type="submission" date="2014-04" db="EMBL/GenBank/DDBJ databases">
        <authorList>
            <consortium name="DOE Joint Genome Institute"/>
            <person name="Kuo A."/>
            <person name="Ruytinx J."/>
            <person name="Rineau F."/>
            <person name="Colpaert J."/>
            <person name="Kohler A."/>
            <person name="Nagy L.G."/>
            <person name="Floudas D."/>
            <person name="Copeland A."/>
            <person name="Barry K.W."/>
            <person name="Cichocki N."/>
            <person name="Veneault-Fourrey C."/>
            <person name="LaButti K."/>
            <person name="Lindquist E.A."/>
            <person name="Lipzen A."/>
            <person name="Lundell T."/>
            <person name="Morin E."/>
            <person name="Murat C."/>
            <person name="Sun H."/>
            <person name="Tunlid A."/>
            <person name="Henrissat B."/>
            <person name="Grigoriev I.V."/>
            <person name="Hibbett D.S."/>
            <person name="Martin F."/>
            <person name="Nordberg H.P."/>
            <person name="Cantor M.N."/>
            <person name="Hua S.X."/>
        </authorList>
    </citation>
    <scope>NUCLEOTIDE SEQUENCE [LARGE SCALE GENOMIC DNA]</scope>
    <source>
        <strain evidence="4 5">UH-Slu-Lm8-n1</strain>
    </source>
</reference>
<dbReference type="OrthoDB" id="1727522at2759"/>
<dbReference type="SUPFAM" id="SSF48371">
    <property type="entry name" value="ARM repeat"/>
    <property type="match status" value="1"/>
</dbReference>
<gene>
    <name evidence="4" type="ORF">CY34DRAFT_810508</name>
</gene>
<feature type="domain" description="W2" evidence="3">
    <location>
        <begin position="258"/>
        <end position="421"/>
    </location>
</feature>
<dbReference type="STRING" id="930992.A0A0D0A6L9"/>
<accession>A0A0D0A6L9</accession>
<dbReference type="CDD" id="cd11560">
    <property type="entry name" value="W2_eIF5C_like"/>
    <property type="match status" value="1"/>
</dbReference>
<keyword evidence="5" id="KW-1185">Reference proteome</keyword>
<dbReference type="GO" id="GO:0005737">
    <property type="term" value="C:cytoplasm"/>
    <property type="evidence" value="ECO:0007669"/>
    <property type="project" value="TreeGrafter"/>
</dbReference>
<reference evidence="5" key="2">
    <citation type="submission" date="2015-01" db="EMBL/GenBank/DDBJ databases">
        <title>Evolutionary Origins and Diversification of the Mycorrhizal Mutualists.</title>
        <authorList>
            <consortium name="DOE Joint Genome Institute"/>
            <consortium name="Mycorrhizal Genomics Consortium"/>
            <person name="Kohler A."/>
            <person name="Kuo A."/>
            <person name="Nagy L.G."/>
            <person name="Floudas D."/>
            <person name="Copeland A."/>
            <person name="Barry K.W."/>
            <person name="Cichocki N."/>
            <person name="Veneault-Fourrey C."/>
            <person name="LaButti K."/>
            <person name="Lindquist E.A."/>
            <person name="Lipzen A."/>
            <person name="Lundell T."/>
            <person name="Morin E."/>
            <person name="Murat C."/>
            <person name="Riley R."/>
            <person name="Ohm R."/>
            <person name="Sun H."/>
            <person name="Tunlid A."/>
            <person name="Henrissat B."/>
            <person name="Grigoriev I.V."/>
            <person name="Hibbett D.S."/>
            <person name="Martin F."/>
        </authorList>
    </citation>
    <scope>NUCLEOTIDE SEQUENCE [LARGE SCALE GENOMIC DNA]</scope>
    <source>
        <strain evidence="5">UH-Slu-Lm8-n1</strain>
    </source>
</reference>
<evidence type="ECO:0000256" key="2">
    <source>
        <dbReference type="SAM" id="MobiDB-lite"/>
    </source>
</evidence>
<dbReference type="InterPro" id="IPR003307">
    <property type="entry name" value="W2_domain"/>
</dbReference>